<evidence type="ECO:0000259" key="3">
    <source>
        <dbReference type="SMART" id="SM01116"/>
    </source>
</evidence>
<dbReference type="HOGENOM" id="CLU_103452_1_0_2"/>
<evidence type="ECO:0000256" key="1">
    <source>
        <dbReference type="ARBA" id="ARBA00003561"/>
    </source>
</evidence>
<dbReference type="AlphaFoldDB" id="K0INW1"/>
<proteinExistence type="predicted"/>
<dbReference type="SMART" id="SM01116">
    <property type="entry name" value="Cyanate_lyase"/>
    <property type="match status" value="1"/>
</dbReference>
<keyword evidence="2 4" id="KW-0456">Lyase</keyword>
<dbReference type="InterPro" id="IPR048564">
    <property type="entry name" value="CYNS_N"/>
</dbReference>
<dbReference type="EC" id="4.2.1.104" evidence="4"/>
<dbReference type="BRENDA" id="4.2.1.104">
    <property type="organism ID" value="15984"/>
</dbReference>
<dbReference type="InterPro" id="IPR036581">
    <property type="entry name" value="Cyanate_lyase_C_sf"/>
</dbReference>
<evidence type="ECO:0000313" key="5">
    <source>
        <dbReference type="Proteomes" id="UP000008037"/>
    </source>
</evidence>
<dbReference type="InterPro" id="IPR010982">
    <property type="entry name" value="Lambda_DNA-bd_dom_sf"/>
</dbReference>
<dbReference type="PANTHER" id="PTHR34186:SF2">
    <property type="entry name" value="CYANATE HYDRATASE"/>
    <property type="match status" value="1"/>
</dbReference>
<dbReference type="PRINTS" id="PR01693">
    <property type="entry name" value="CYANASE"/>
</dbReference>
<dbReference type="InParanoid" id="K0INW1"/>
<dbReference type="GO" id="GO:0008824">
    <property type="term" value="F:cyanate hydratase activity"/>
    <property type="evidence" value="ECO:0007669"/>
    <property type="project" value="UniProtKB-EC"/>
</dbReference>
<dbReference type="OrthoDB" id="42587at2157"/>
<dbReference type="GO" id="GO:0003677">
    <property type="term" value="F:DNA binding"/>
    <property type="evidence" value="ECO:0007669"/>
    <property type="project" value="InterPro"/>
</dbReference>
<dbReference type="PATRIC" id="fig|1237085.11.peg.3126"/>
<dbReference type="Proteomes" id="UP000008037">
    <property type="component" value="Chromosome"/>
</dbReference>
<dbReference type="SUPFAM" id="SSF55234">
    <property type="entry name" value="Cyanase C-terminal domain"/>
    <property type="match status" value="1"/>
</dbReference>
<dbReference type="Pfam" id="PF21291">
    <property type="entry name" value="CYNS_N"/>
    <property type="match status" value="1"/>
</dbReference>
<feature type="domain" description="Cyanate lyase C-terminal" evidence="3">
    <location>
        <begin position="85"/>
        <end position="163"/>
    </location>
</feature>
<comment type="function">
    <text evidence="1">Catalyzes the reaction of cyanate with bicarbonate to produce ammonia and carbon dioxide.</text>
</comment>
<sequence>MTTTELVPPQSEREAILAAVRSKMREKGLNYTKLAETIGKDPMFVAAALHGQQKLNHADIDKVTSLLGLDGAARKELAVYPNRRNFPATIDPFNYRLLEIIGVYGDAMREMFNELFSDKTGRGGDGIMSAIDFSIKMEKITGSHGEPRCRITLDGKYLEYKEF</sequence>
<evidence type="ECO:0000313" key="4">
    <source>
        <dbReference type="EMBL" id="AFU60064.1"/>
    </source>
</evidence>
<dbReference type="SUPFAM" id="SSF47413">
    <property type="entry name" value="lambda repressor-like DNA-binding domains"/>
    <property type="match status" value="1"/>
</dbReference>
<dbReference type="PANTHER" id="PTHR34186">
    <property type="entry name" value="CYANATE HYDRATASE"/>
    <property type="match status" value="1"/>
</dbReference>
<accession>K0INW1</accession>
<dbReference type="STRING" id="1237085.Ngar_c31480"/>
<dbReference type="KEGG" id="nga:Ngar_c31480"/>
<dbReference type="Pfam" id="PF02560">
    <property type="entry name" value="Cyanate_lyase"/>
    <property type="match status" value="1"/>
</dbReference>
<gene>
    <name evidence="4" type="primary">cynS</name>
    <name evidence="4" type="ordered locus">Ngar_c31480</name>
</gene>
<evidence type="ECO:0000256" key="2">
    <source>
        <dbReference type="ARBA" id="ARBA00023239"/>
    </source>
</evidence>
<dbReference type="Gene3D" id="1.10.260.40">
    <property type="entry name" value="lambda repressor-like DNA-binding domains"/>
    <property type="match status" value="1"/>
</dbReference>
<dbReference type="GeneID" id="13796958"/>
<name>K0INW1_NITGG</name>
<organism evidence="4 5">
    <name type="scientific">Nitrososphaera gargensis (strain Ga9.2)</name>
    <dbReference type="NCBI Taxonomy" id="1237085"/>
    <lineage>
        <taxon>Archaea</taxon>
        <taxon>Nitrososphaerota</taxon>
        <taxon>Nitrososphaeria</taxon>
        <taxon>Nitrososphaerales</taxon>
        <taxon>Nitrososphaeraceae</taxon>
        <taxon>Nitrososphaera</taxon>
    </lineage>
</organism>
<dbReference type="EMBL" id="CP002408">
    <property type="protein sequence ID" value="AFU60064.1"/>
    <property type="molecule type" value="Genomic_DNA"/>
</dbReference>
<protein>
    <submittedName>
        <fullName evidence="4">Cyanate lyase</fullName>
        <ecNumber evidence="4">4.2.1.104</ecNumber>
    </submittedName>
</protein>
<reference evidence="4 5" key="1">
    <citation type="journal article" date="2012" name="Environ. Microbiol.">
        <title>The genome of the ammonia-oxidizing Candidatus Nitrososphaera gargensis: insights into metabolic versatility and environmental adaptations.</title>
        <authorList>
            <person name="Spang A."/>
            <person name="Poehlein A."/>
            <person name="Offre P."/>
            <person name="Zumbragel S."/>
            <person name="Haider S."/>
            <person name="Rychlik N."/>
            <person name="Nowka B."/>
            <person name="Schmeisser C."/>
            <person name="Lebedeva E.V."/>
            <person name="Rattei T."/>
            <person name="Bohm C."/>
            <person name="Schmid M."/>
            <person name="Galushko A."/>
            <person name="Hatzenpichler R."/>
            <person name="Weinmaier T."/>
            <person name="Daniel R."/>
            <person name="Schleper C."/>
            <person name="Spieck E."/>
            <person name="Streit W."/>
            <person name="Wagner M."/>
        </authorList>
    </citation>
    <scope>NUCLEOTIDE SEQUENCE [LARGE SCALE GENOMIC DNA]</scope>
    <source>
        <strain evidence="5">Ga9.2</strain>
    </source>
</reference>
<dbReference type="InterPro" id="IPR008076">
    <property type="entry name" value="Cyanase"/>
</dbReference>
<dbReference type="Gene3D" id="3.30.1160.10">
    <property type="entry name" value="Cyanate lyase, C-terminal domain"/>
    <property type="match status" value="1"/>
</dbReference>
<keyword evidence="5" id="KW-1185">Reference proteome</keyword>
<dbReference type="InterPro" id="IPR003712">
    <property type="entry name" value="Cyanate_lyase_C"/>
</dbReference>
<dbReference type="RefSeq" id="WP_015020597.1">
    <property type="nucleotide sequence ID" value="NC_018719.1"/>
</dbReference>